<proteinExistence type="predicted"/>
<evidence type="ECO:0000313" key="2">
    <source>
        <dbReference type="Proteomes" id="UP001203880"/>
    </source>
</evidence>
<name>A0ABT0Q0N3_9RHOB</name>
<dbReference type="RefSeq" id="WP_249707157.1">
    <property type="nucleotide sequence ID" value="NZ_JAMFMB010000004.1"/>
</dbReference>
<keyword evidence="2" id="KW-1185">Reference proteome</keyword>
<organism evidence="1 2">
    <name type="scientific">Ruegeria spongiae</name>
    <dbReference type="NCBI Taxonomy" id="2942209"/>
    <lineage>
        <taxon>Bacteria</taxon>
        <taxon>Pseudomonadati</taxon>
        <taxon>Pseudomonadota</taxon>
        <taxon>Alphaproteobacteria</taxon>
        <taxon>Rhodobacterales</taxon>
        <taxon>Roseobacteraceae</taxon>
        <taxon>Ruegeria</taxon>
    </lineage>
</organism>
<reference evidence="1" key="1">
    <citation type="submission" date="2022-05" db="EMBL/GenBank/DDBJ databases">
        <authorList>
            <person name="Park J.-S."/>
        </authorList>
    </citation>
    <scope>NUCLEOTIDE SEQUENCE</scope>
    <source>
        <strain evidence="1">2012CJ41-6</strain>
    </source>
</reference>
<protein>
    <submittedName>
        <fullName evidence="1">Peptidase M23</fullName>
    </submittedName>
</protein>
<dbReference type="EMBL" id="JAMFMB010000004">
    <property type="protein sequence ID" value="MCL6282748.1"/>
    <property type="molecule type" value="Genomic_DNA"/>
</dbReference>
<dbReference type="InterPro" id="IPR011055">
    <property type="entry name" value="Dup_hybrid_motif"/>
</dbReference>
<evidence type="ECO:0000313" key="1">
    <source>
        <dbReference type="EMBL" id="MCL6282748.1"/>
    </source>
</evidence>
<dbReference type="Gene3D" id="2.70.70.10">
    <property type="entry name" value="Glucose Permease (Domain IIA)"/>
    <property type="match status" value="1"/>
</dbReference>
<gene>
    <name evidence="1" type="ORF">M3P21_04320</name>
</gene>
<comment type="caution">
    <text evidence="1">The sequence shown here is derived from an EMBL/GenBank/DDBJ whole genome shotgun (WGS) entry which is preliminary data.</text>
</comment>
<accession>A0ABT0Q0N3</accession>
<sequence>MRWAGPIVGVCLWAGVASAESDPSEAARLASQMLQQASVALDEADGARNRVRALTATVQAYEAGLEAMRDGLRRAASREAELTARLQAREAEISELIGVLQTMESAPPPVLLLHPSGPLGVARSGMMLAEVTPGLNQRAQALSQDLAEVSDLRSIQQNALATLQEGLTGVQTARSELSKAVADRTDLPKRFAEDPVRTAILISSTETLDAFASGLSEIAGAEIAATNADISERKGAIKLPVSGVLLHKAGAADAAGITREGMIVATRPRALVTTPTAATIRYRGPLLDLGNVVILEPQPDLLFVLSGLNEVYGEAGQVIPRGTPVGLMGGAAPEIGTILSLSGDGTGTDRSETLYIEVREGGSPVDPETWFQTEKDG</sequence>
<dbReference type="Proteomes" id="UP001203880">
    <property type="component" value="Unassembled WGS sequence"/>
</dbReference>
<dbReference type="SUPFAM" id="SSF51261">
    <property type="entry name" value="Duplicated hybrid motif"/>
    <property type="match status" value="1"/>
</dbReference>